<dbReference type="Pfam" id="PF01909">
    <property type="entry name" value="NTP_transf_2"/>
    <property type="match status" value="1"/>
</dbReference>
<dbReference type="Gene3D" id="3.30.460.10">
    <property type="entry name" value="Beta Polymerase, domain 2"/>
    <property type="match status" value="1"/>
</dbReference>
<dbReference type="InterPro" id="IPR002934">
    <property type="entry name" value="Polymerase_NTP_transf_dom"/>
</dbReference>
<gene>
    <name evidence="2" type="ORF">QYE77_14755</name>
</gene>
<dbReference type="RefSeq" id="WP_315626359.1">
    <property type="nucleotide sequence ID" value="NZ_JAUHMF010000010.1"/>
</dbReference>
<dbReference type="Proteomes" id="UP001254165">
    <property type="component" value="Unassembled WGS sequence"/>
</dbReference>
<dbReference type="GO" id="GO:0016779">
    <property type="term" value="F:nucleotidyltransferase activity"/>
    <property type="evidence" value="ECO:0007669"/>
    <property type="project" value="UniProtKB-KW"/>
</dbReference>
<proteinExistence type="predicted"/>
<evidence type="ECO:0000259" key="1">
    <source>
        <dbReference type="Pfam" id="PF01909"/>
    </source>
</evidence>
<comment type="caution">
    <text evidence="2">The sequence shown here is derived from an EMBL/GenBank/DDBJ whole genome shotgun (WGS) entry which is preliminary data.</text>
</comment>
<organism evidence="2 3">
    <name type="scientific">Thermanaerothrix solaris</name>
    <dbReference type="NCBI Taxonomy" id="3058434"/>
    <lineage>
        <taxon>Bacteria</taxon>
        <taxon>Bacillati</taxon>
        <taxon>Chloroflexota</taxon>
        <taxon>Anaerolineae</taxon>
        <taxon>Anaerolineales</taxon>
        <taxon>Anaerolineaceae</taxon>
        <taxon>Thermanaerothrix</taxon>
    </lineage>
</organism>
<dbReference type="InterPro" id="IPR043519">
    <property type="entry name" value="NT_sf"/>
</dbReference>
<evidence type="ECO:0000313" key="2">
    <source>
        <dbReference type="EMBL" id="MDT8899522.1"/>
    </source>
</evidence>
<name>A0ABU3NTR4_9CHLR</name>
<keyword evidence="2" id="KW-0808">Transferase</keyword>
<accession>A0ABU3NTR4</accession>
<keyword evidence="2" id="KW-0614">Plasmid</keyword>
<dbReference type="EC" id="2.7.7.-" evidence="2"/>
<protein>
    <submittedName>
        <fullName evidence="2">Nucleotidyltransferase domain-containing protein</fullName>
        <ecNumber evidence="2">2.7.7.-</ecNumber>
    </submittedName>
</protein>
<dbReference type="CDD" id="cd05403">
    <property type="entry name" value="NT_KNTase_like"/>
    <property type="match status" value="1"/>
</dbReference>
<dbReference type="EMBL" id="JAUHMF010000010">
    <property type="protein sequence ID" value="MDT8899522.1"/>
    <property type="molecule type" value="Genomic_DNA"/>
</dbReference>
<geneLocation type="plasmid" evidence="2">
    <name>p4228-RoL</name>
</geneLocation>
<feature type="domain" description="Polymerase nucleotidyl transferase" evidence="1">
    <location>
        <begin position="24"/>
        <end position="94"/>
    </location>
</feature>
<evidence type="ECO:0000313" key="3">
    <source>
        <dbReference type="Proteomes" id="UP001254165"/>
    </source>
</evidence>
<keyword evidence="2" id="KW-0548">Nucleotidyltransferase</keyword>
<keyword evidence="3" id="KW-1185">Reference proteome</keyword>
<dbReference type="SUPFAM" id="SSF81301">
    <property type="entry name" value="Nucleotidyltransferase"/>
    <property type="match status" value="1"/>
</dbReference>
<reference evidence="2 3" key="1">
    <citation type="submission" date="2023-07" db="EMBL/GenBank/DDBJ databases">
        <title>Novel species of Thermanaerothrix with wide hydrolytic capabilities.</title>
        <authorList>
            <person name="Zayulina K.S."/>
            <person name="Podosokorskaya O.A."/>
            <person name="Elcheninov A.G."/>
        </authorList>
    </citation>
    <scope>NUCLEOTIDE SEQUENCE [LARGE SCALE GENOMIC DNA]</scope>
    <source>
        <strain evidence="2 3">4228-RoL</strain>
        <plasmid evidence="2">p4228-RoL</plasmid>
    </source>
</reference>
<sequence>MRVFFPKFSRAELVRRLEERVAVLQEALPLLRVVLFGSWAKGNFTVASDIDLLVVYRGEPRDDAFAVVKKIVSVPGLEPHVYSEDEYRRLEDRIVRMTEGGIVLFPR</sequence>